<keyword evidence="4" id="KW-1185">Reference proteome</keyword>
<gene>
    <name evidence="3" type="ORF">GFD22_00885</name>
</gene>
<sequence>MDRRRIMEEAIHSGEMEGAYVSEEFRRDAELYVNGDIGIEELGNRTMRRWNIDKPEESKDAHDRSASLSPQDAKIGKP</sequence>
<evidence type="ECO:0000256" key="1">
    <source>
        <dbReference type="SAM" id="MobiDB-lite"/>
    </source>
</evidence>
<feature type="region of interest" description="Disordered" evidence="1">
    <location>
        <begin position="48"/>
        <end position="78"/>
    </location>
</feature>
<name>A0A7K3TFU3_9BIFI</name>
<evidence type="ECO:0000313" key="3">
    <source>
        <dbReference type="EMBL" id="NEG77559.1"/>
    </source>
</evidence>
<dbReference type="EMBL" id="WHZY01000001">
    <property type="protein sequence ID" value="NEG77559.1"/>
    <property type="molecule type" value="Genomic_DNA"/>
</dbReference>
<dbReference type="CDD" id="cd11586">
    <property type="entry name" value="VbhA_like"/>
    <property type="match status" value="1"/>
</dbReference>
<protein>
    <recommendedName>
        <fullName evidence="2">Antitoxin VbhA domain-containing protein</fullName>
    </recommendedName>
</protein>
<evidence type="ECO:0000313" key="4">
    <source>
        <dbReference type="Proteomes" id="UP000469763"/>
    </source>
</evidence>
<evidence type="ECO:0000259" key="2">
    <source>
        <dbReference type="Pfam" id="PF18495"/>
    </source>
</evidence>
<dbReference type="InterPro" id="IPR033788">
    <property type="entry name" value="VbhA-like"/>
</dbReference>
<dbReference type="AlphaFoldDB" id="A0A7K3TFU3"/>
<dbReference type="OrthoDB" id="3194847at2"/>
<feature type="domain" description="Antitoxin VbhA" evidence="2">
    <location>
        <begin position="3"/>
        <end position="49"/>
    </location>
</feature>
<accession>A0A7K3TFU3</accession>
<proteinExistence type="predicted"/>
<dbReference type="Pfam" id="PF18495">
    <property type="entry name" value="VbhA"/>
    <property type="match status" value="1"/>
</dbReference>
<dbReference type="InterPro" id="IPR043038">
    <property type="entry name" value="VbhA_sf"/>
</dbReference>
<dbReference type="Proteomes" id="UP000469763">
    <property type="component" value="Unassembled WGS sequence"/>
</dbReference>
<organism evidence="3 4">
    <name type="scientific">Bifidobacterium avesanii</name>
    <dbReference type="NCBI Taxonomy" id="1798157"/>
    <lineage>
        <taxon>Bacteria</taxon>
        <taxon>Bacillati</taxon>
        <taxon>Actinomycetota</taxon>
        <taxon>Actinomycetes</taxon>
        <taxon>Bifidobacteriales</taxon>
        <taxon>Bifidobacteriaceae</taxon>
        <taxon>Bifidobacterium</taxon>
    </lineage>
</organism>
<feature type="compositionally biased region" description="Basic and acidic residues" evidence="1">
    <location>
        <begin position="50"/>
        <end position="65"/>
    </location>
</feature>
<comment type="caution">
    <text evidence="3">The sequence shown here is derived from an EMBL/GenBank/DDBJ whole genome shotgun (WGS) entry which is preliminary data.</text>
</comment>
<dbReference type="InterPro" id="IPR041535">
    <property type="entry name" value="VbhA"/>
</dbReference>
<reference evidence="3 4" key="1">
    <citation type="submission" date="2019-10" db="EMBL/GenBank/DDBJ databases">
        <title>Bifidobacterium from non-human primates.</title>
        <authorList>
            <person name="Modesto M."/>
        </authorList>
    </citation>
    <scope>NUCLEOTIDE SEQUENCE [LARGE SCALE GENOMIC DNA]</scope>
    <source>
        <strain evidence="3 4">TREC</strain>
    </source>
</reference>
<dbReference type="Gene3D" id="1.10.8.1050">
    <property type="entry name" value="Antitoxin VbhA-like"/>
    <property type="match status" value="1"/>
</dbReference>